<name>A0A0C4YIR3_9BURK</name>
<dbReference type="InterPro" id="IPR010095">
    <property type="entry name" value="Cas12f1-like_TNB"/>
</dbReference>
<dbReference type="PANTHER" id="PTHR30405">
    <property type="entry name" value="TRANSPOSASE"/>
    <property type="match status" value="1"/>
</dbReference>
<accession>A0A0C4YIR3</accession>
<gene>
    <name evidence="8" type="ORF">RR42_s0131</name>
</gene>
<dbReference type="NCBIfam" id="NF040570">
    <property type="entry name" value="guided_TnpB"/>
    <property type="match status" value="1"/>
</dbReference>
<dbReference type="PANTHER" id="PTHR30405:SF25">
    <property type="entry name" value="RNA-GUIDED DNA ENDONUCLEASE INSQ-RELATED"/>
    <property type="match status" value="1"/>
</dbReference>
<dbReference type="GO" id="GO:0003677">
    <property type="term" value="F:DNA binding"/>
    <property type="evidence" value="ECO:0007669"/>
    <property type="project" value="UniProtKB-KW"/>
</dbReference>
<proteinExistence type="inferred from homology"/>
<keyword evidence="3" id="KW-0815">Transposition</keyword>
<dbReference type="Pfam" id="PF07282">
    <property type="entry name" value="Cas12f1-like_TNB"/>
    <property type="match status" value="1"/>
</dbReference>
<dbReference type="InterPro" id="IPR051399">
    <property type="entry name" value="RNA-guided_DNA_endo/Transpos"/>
</dbReference>
<evidence type="ECO:0000313" key="9">
    <source>
        <dbReference type="Proteomes" id="UP000031843"/>
    </source>
</evidence>
<evidence type="ECO:0000256" key="1">
    <source>
        <dbReference type="ARBA" id="ARBA00008761"/>
    </source>
</evidence>
<sequence length="364" mass="40918">MGTVKTLKLRIKDKHAKAMLAMARDVNTVWNFCNETQYRSLKRYCNKPKVWLSGFDLQKLTAGFSKCEGVHVDSRTIQETCKEFATRLKQFKRQRLNWRVSDRKSPKYSLGWVPFKGEGIKYRNGQLHFNGLKIGLWDSYGLSKYELGAGRFNEDSRGRWYVNIAVKVEVEEKRVPDGTTALGIDLGLKTAATYSDGSEFAMPKWYRLSEADLGIAQRANKKRRVKAIHARIANQRKDAIHKETTALVKKHAAIFVGNVNAKAMAKTSMAKSVHDAAWTTFRTQLKYKAIRQCVVFEEVNEAFSTQTCSCCGVIPPSSPKGRAGLGIRQWTCCACGAEHNRDTNAARNIARLGLQALEEGISGV</sequence>
<dbReference type="EMBL" id="CP010537">
    <property type="protein sequence ID" value="AJG21729.1"/>
    <property type="molecule type" value="Genomic_DNA"/>
</dbReference>
<evidence type="ECO:0000256" key="5">
    <source>
        <dbReference type="ARBA" id="ARBA00023172"/>
    </source>
</evidence>
<dbReference type="OrthoDB" id="8596653at2"/>
<dbReference type="Pfam" id="PF01385">
    <property type="entry name" value="OrfB_IS605"/>
    <property type="match status" value="1"/>
</dbReference>
<dbReference type="RefSeq" id="WP_043357547.1">
    <property type="nucleotide sequence ID" value="NZ_CP010537.1"/>
</dbReference>
<comment type="similarity">
    <text evidence="2">In the N-terminal section; belongs to the transposase 2 family.</text>
</comment>
<reference evidence="8 9" key="1">
    <citation type="journal article" date="2015" name="Genome Announc.">
        <title>Complete Genome Sequence of Cupriavidus basilensis 4G11, Isolated from the Oak Ridge Field Research Center Site.</title>
        <authorList>
            <person name="Ray J."/>
            <person name="Waters R.J."/>
            <person name="Skerker J.M."/>
            <person name="Kuehl J.V."/>
            <person name="Price M.N."/>
            <person name="Huang J."/>
            <person name="Chakraborty R."/>
            <person name="Arkin A.P."/>
            <person name="Deutschbauer A."/>
        </authorList>
    </citation>
    <scope>NUCLEOTIDE SEQUENCE [LARGE SCALE GENOMIC DNA]</scope>
    <source>
        <strain evidence="8">4G11</strain>
    </source>
</reference>
<dbReference type="STRING" id="68895.RR42_s0131"/>
<evidence type="ECO:0000259" key="7">
    <source>
        <dbReference type="Pfam" id="PF07282"/>
    </source>
</evidence>
<evidence type="ECO:0000259" key="6">
    <source>
        <dbReference type="Pfam" id="PF01385"/>
    </source>
</evidence>
<organism evidence="8 9">
    <name type="scientific">Cupriavidus basilensis</name>
    <dbReference type="NCBI Taxonomy" id="68895"/>
    <lineage>
        <taxon>Bacteria</taxon>
        <taxon>Pseudomonadati</taxon>
        <taxon>Pseudomonadota</taxon>
        <taxon>Betaproteobacteria</taxon>
        <taxon>Burkholderiales</taxon>
        <taxon>Burkholderiaceae</taxon>
        <taxon>Cupriavidus</taxon>
    </lineage>
</organism>
<dbReference type="AlphaFoldDB" id="A0A0C4YIR3"/>
<keyword evidence="5" id="KW-0233">DNA recombination</keyword>
<evidence type="ECO:0000313" key="8">
    <source>
        <dbReference type="EMBL" id="AJG21729.1"/>
    </source>
</evidence>
<keyword evidence="4" id="KW-0238">DNA-binding</keyword>
<feature type="domain" description="Probable transposase IS891/IS1136/IS1341" evidence="6">
    <location>
        <begin position="166"/>
        <end position="266"/>
    </location>
</feature>
<dbReference type="InterPro" id="IPR001959">
    <property type="entry name" value="Transposase"/>
</dbReference>
<evidence type="ECO:0000256" key="3">
    <source>
        <dbReference type="ARBA" id="ARBA00022578"/>
    </source>
</evidence>
<dbReference type="GO" id="GO:0006310">
    <property type="term" value="P:DNA recombination"/>
    <property type="evidence" value="ECO:0007669"/>
    <property type="project" value="UniProtKB-KW"/>
</dbReference>
<dbReference type="GO" id="GO:0032196">
    <property type="term" value="P:transposition"/>
    <property type="evidence" value="ECO:0007669"/>
    <property type="project" value="UniProtKB-KW"/>
</dbReference>
<protein>
    <submittedName>
        <fullName evidence="8">Mobile element protein</fullName>
    </submittedName>
</protein>
<evidence type="ECO:0000256" key="2">
    <source>
        <dbReference type="ARBA" id="ARBA00011044"/>
    </source>
</evidence>
<comment type="similarity">
    <text evidence="1">In the C-terminal section; belongs to the transposase 35 family.</text>
</comment>
<dbReference type="Proteomes" id="UP000031843">
    <property type="component" value="Chromosome secondary"/>
</dbReference>
<dbReference type="KEGG" id="cbw:RR42_s0131"/>
<keyword evidence="9" id="KW-1185">Reference proteome</keyword>
<feature type="domain" description="Cas12f1-like TNB" evidence="7">
    <location>
        <begin position="278"/>
        <end position="349"/>
    </location>
</feature>
<evidence type="ECO:0000256" key="4">
    <source>
        <dbReference type="ARBA" id="ARBA00023125"/>
    </source>
</evidence>